<dbReference type="InterPro" id="IPR006140">
    <property type="entry name" value="D-isomer_DH_NAD-bd"/>
</dbReference>
<evidence type="ECO:0000256" key="1">
    <source>
        <dbReference type="ARBA" id="ARBA00023002"/>
    </source>
</evidence>
<evidence type="ECO:0000313" key="6">
    <source>
        <dbReference type="Proteomes" id="UP001549145"/>
    </source>
</evidence>
<evidence type="ECO:0000259" key="3">
    <source>
        <dbReference type="Pfam" id="PF00389"/>
    </source>
</evidence>
<keyword evidence="6" id="KW-1185">Reference proteome</keyword>
<dbReference type="Proteomes" id="UP001549145">
    <property type="component" value="Unassembled WGS sequence"/>
</dbReference>
<dbReference type="CDD" id="cd12173">
    <property type="entry name" value="PGDH_4"/>
    <property type="match status" value="1"/>
</dbReference>
<organism evidence="5 6">
    <name type="scientific">Methylobacterium goesingense</name>
    <dbReference type="NCBI Taxonomy" id="243690"/>
    <lineage>
        <taxon>Bacteria</taxon>
        <taxon>Pseudomonadati</taxon>
        <taxon>Pseudomonadota</taxon>
        <taxon>Alphaproteobacteria</taxon>
        <taxon>Hyphomicrobiales</taxon>
        <taxon>Methylobacteriaceae</taxon>
        <taxon>Methylobacterium</taxon>
    </lineage>
</organism>
<dbReference type="SUPFAM" id="SSF51735">
    <property type="entry name" value="NAD(P)-binding Rossmann-fold domains"/>
    <property type="match status" value="1"/>
</dbReference>
<dbReference type="EMBL" id="JBEPMM010000020">
    <property type="protein sequence ID" value="MET3694960.1"/>
    <property type="molecule type" value="Genomic_DNA"/>
</dbReference>
<dbReference type="InterPro" id="IPR029753">
    <property type="entry name" value="D-isomer_DH_CS"/>
</dbReference>
<comment type="caution">
    <text evidence="5">The sequence shown here is derived from an EMBL/GenBank/DDBJ whole genome shotgun (WGS) entry which is preliminary data.</text>
</comment>
<keyword evidence="1 2" id="KW-0560">Oxidoreductase</keyword>
<dbReference type="RefSeq" id="WP_238279536.1">
    <property type="nucleotide sequence ID" value="NZ_BPQL01000061.1"/>
</dbReference>
<dbReference type="Pfam" id="PF00389">
    <property type="entry name" value="2-Hacid_dh"/>
    <property type="match status" value="1"/>
</dbReference>
<evidence type="ECO:0000259" key="4">
    <source>
        <dbReference type="Pfam" id="PF02826"/>
    </source>
</evidence>
<dbReference type="PROSITE" id="PS00670">
    <property type="entry name" value="D_2_HYDROXYACID_DH_2"/>
    <property type="match status" value="1"/>
</dbReference>
<dbReference type="PROSITE" id="PS00671">
    <property type="entry name" value="D_2_HYDROXYACID_DH_3"/>
    <property type="match status" value="1"/>
</dbReference>
<name>A0ABV2LAT2_9HYPH</name>
<evidence type="ECO:0000256" key="2">
    <source>
        <dbReference type="RuleBase" id="RU003719"/>
    </source>
</evidence>
<reference evidence="5 6" key="1">
    <citation type="submission" date="2024-06" db="EMBL/GenBank/DDBJ databases">
        <title>Genomic Encyclopedia of Type Strains, Phase IV (KMG-IV): sequencing the most valuable type-strain genomes for metagenomic binning, comparative biology and taxonomic classification.</title>
        <authorList>
            <person name="Goeker M."/>
        </authorList>
    </citation>
    <scope>NUCLEOTIDE SEQUENCE [LARGE SCALE GENOMIC DNA]</scope>
    <source>
        <strain evidence="5 6">DSM 21331</strain>
    </source>
</reference>
<protein>
    <submittedName>
        <fullName evidence="5">(S)-sulfolactate dehydrogenase</fullName>
        <ecNumber evidence="5">1.1.1.310</ecNumber>
    </submittedName>
</protein>
<feature type="domain" description="D-isomer specific 2-hydroxyacid dehydrogenase catalytic" evidence="3">
    <location>
        <begin position="45"/>
        <end position="321"/>
    </location>
</feature>
<gene>
    <name evidence="5" type="ORF">ABID43_004525</name>
</gene>
<proteinExistence type="inferred from homology"/>
<dbReference type="PANTHER" id="PTHR42938:SF9">
    <property type="entry name" value="FORMATE DEHYDROGENASE 1"/>
    <property type="match status" value="1"/>
</dbReference>
<dbReference type="EC" id="1.1.1.310" evidence="5"/>
<accession>A0ABV2LAT2</accession>
<dbReference type="SUPFAM" id="SSF52283">
    <property type="entry name" value="Formate/glycerate dehydrogenase catalytic domain-like"/>
    <property type="match status" value="1"/>
</dbReference>
<evidence type="ECO:0000313" key="5">
    <source>
        <dbReference type="EMBL" id="MET3694960.1"/>
    </source>
</evidence>
<dbReference type="InterPro" id="IPR036291">
    <property type="entry name" value="NAD(P)-bd_dom_sf"/>
</dbReference>
<comment type="similarity">
    <text evidence="2">Belongs to the D-isomer specific 2-hydroxyacid dehydrogenase family.</text>
</comment>
<dbReference type="InterPro" id="IPR006139">
    <property type="entry name" value="D-isomer_2_OHA_DH_cat_dom"/>
</dbReference>
<dbReference type="PANTHER" id="PTHR42938">
    <property type="entry name" value="FORMATE DEHYDROGENASE 1"/>
    <property type="match status" value="1"/>
</dbReference>
<dbReference type="Gene3D" id="3.40.50.720">
    <property type="entry name" value="NAD(P)-binding Rossmann-like Domain"/>
    <property type="match status" value="2"/>
</dbReference>
<dbReference type="GO" id="GO:0102155">
    <property type="term" value="F:S-sulfolactate dehydrogenase activity"/>
    <property type="evidence" value="ECO:0007669"/>
    <property type="project" value="UniProtKB-EC"/>
</dbReference>
<sequence>MPTSPAPQGRHPKVVIAEFMDEAAIAAELGGFTTLYDPALVDRPADLRAALADADALVVRNRTQVNAALLAAAPDLKAVGRLGVGLDNIDLAACRARGIAVYPATGANDVAVAEYVIGTAMLLLRGAYGATAAVAAGTWPRNALMGREISGKRLGLVGFGAIARETARRALALGMRVSAHDPFLPADDPAWRLECGPVDRADLATLIAGSDVLSLHVPLTDETKGMIDAGAIARMPAGAVLINAARGEVVDGAAVAEALRAGHLGGAALDVFPQEPLDAAAGAAYRDLPNLVLTPHIAGVTQESNVRVSRVTAQAVRRHLSEG</sequence>
<dbReference type="Pfam" id="PF02826">
    <property type="entry name" value="2-Hacid_dh_C"/>
    <property type="match status" value="1"/>
</dbReference>
<feature type="domain" description="D-isomer specific 2-hydroxyacid dehydrogenase NAD-binding" evidence="4">
    <location>
        <begin position="118"/>
        <end position="298"/>
    </location>
</feature>